<accession>A0ACC2NMN8</accession>
<comment type="caution">
    <text evidence="1">The sequence shown here is derived from an EMBL/GenBank/DDBJ whole genome shotgun (WGS) entry which is preliminary data.</text>
</comment>
<proteinExistence type="predicted"/>
<dbReference type="Proteomes" id="UP001239111">
    <property type="component" value="Chromosome 3"/>
</dbReference>
<gene>
    <name evidence="1" type="ORF">QAD02_003794</name>
</gene>
<sequence>MTVLYSRGSRGTFFETVKMIQGIIFAAIMEIAIGDLGSVHGIRSGRLKRLAGGYTANDDRYPFVVSLQKKRGHFCGGSIISENFILTAAHCFNQTSPNLVTVKAGGADIDHGTKYAVDKIVIHEKYNRKTLENDIALVKLTKPIKFNRTIQPVRMFKRGERVVEGHYVIAIGWGAMREPNDTSIAIEDDTAAREGFVRVGNGKISKGKVYPVKLRSVDLRVISNKSCAKRYASPRVLQKKMCLESPMKDVCSGDSGGPVYAYDRLAGIISGGYGCARGYPGTVVEVAEYRDWIYQNTKILENGDLVGDEVPR</sequence>
<keyword evidence="2" id="KW-1185">Reference proteome</keyword>
<protein>
    <submittedName>
        <fullName evidence="1">Uncharacterized protein</fullName>
    </submittedName>
</protein>
<evidence type="ECO:0000313" key="1">
    <source>
        <dbReference type="EMBL" id="KAJ8672535.1"/>
    </source>
</evidence>
<organism evidence="1 2">
    <name type="scientific">Eretmocerus hayati</name>
    <dbReference type="NCBI Taxonomy" id="131215"/>
    <lineage>
        <taxon>Eukaryota</taxon>
        <taxon>Metazoa</taxon>
        <taxon>Ecdysozoa</taxon>
        <taxon>Arthropoda</taxon>
        <taxon>Hexapoda</taxon>
        <taxon>Insecta</taxon>
        <taxon>Pterygota</taxon>
        <taxon>Neoptera</taxon>
        <taxon>Endopterygota</taxon>
        <taxon>Hymenoptera</taxon>
        <taxon>Apocrita</taxon>
        <taxon>Proctotrupomorpha</taxon>
        <taxon>Chalcidoidea</taxon>
        <taxon>Aphelinidae</taxon>
        <taxon>Aphelininae</taxon>
        <taxon>Eretmocerus</taxon>
    </lineage>
</organism>
<reference evidence="1" key="1">
    <citation type="submission" date="2023-04" db="EMBL/GenBank/DDBJ databases">
        <title>A chromosome-level genome assembly of the parasitoid wasp Eretmocerus hayati.</title>
        <authorList>
            <person name="Zhong Y."/>
            <person name="Liu S."/>
            <person name="Liu Y."/>
        </authorList>
    </citation>
    <scope>NUCLEOTIDE SEQUENCE</scope>
    <source>
        <strain evidence="1">ZJU_SS_LIU_2023</strain>
    </source>
</reference>
<name>A0ACC2NMN8_9HYME</name>
<evidence type="ECO:0000313" key="2">
    <source>
        <dbReference type="Proteomes" id="UP001239111"/>
    </source>
</evidence>
<dbReference type="EMBL" id="CM056743">
    <property type="protein sequence ID" value="KAJ8672535.1"/>
    <property type="molecule type" value="Genomic_DNA"/>
</dbReference>